<dbReference type="PANTHER" id="PTHR30250:SF26">
    <property type="entry name" value="PSMA PROTEIN"/>
    <property type="match status" value="1"/>
</dbReference>
<feature type="transmembrane region" description="Helical" evidence="6">
    <location>
        <begin position="468"/>
        <end position="488"/>
    </location>
</feature>
<dbReference type="AlphaFoldDB" id="A0A4R9C4A0"/>
<dbReference type="EMBL" id="SCFR01000007">
    <property type="protein sequence ID" value="TFF66765.1"/>
    <property type="molecule type" value="Genomic_DNA"/>
</dbReference>
<protein>
    <submittedName>
        <fullName evidence="7">Polysaccharide biosynthesis protein</fullName>
    </submittedName>
</protein>
<evidence type="ECO:0000313" key="7">
    <source>
        <dbReference type="EMBL" id="TFF66765.1"/>
    </source>
</evidence>
<feature type="transmembrane region" description="Helical" evidence="6">
    <location>
        <begin position="242"/>
        <end position="262"/>
    </location>
</feature>
<dbReference type="PANTHER" id="PTHR30250">
    <property type="entry name" value="PST FAMILY PREDICTED COLANIC ACID TRANSPORTER"/>
    <property type="match status" value="1"/>
</dbReference>
<evidence type="ECO:0000313" key="8">
    <source>
        <dbReference type="Proteomes" id="UP000297454"/>
    </source>
</evidence>
<keyword evidence="2" id="KW-1003">Cell membrane</keyword>
<dbReference type="Proteomes" id="UP000297454">
    <property type="component" value="Unassembled WGS sequence"/>
</dbReference>
<feature type="transmembrane region" description="Helical" evidence="6">
    <location>
        <begin position="345"/>
        <end position="364"/>
    </location>
</feature>
<reference evidence="7 8" key="1">
    <citation type="submission" date="2019-01" db="EMBL/GenBank/DDBJ databases">
        <title>Draft Genome Sequences of Helcococcus ovis Strains Isolated from the Uterus and Vagina of Dairy Cows with Metritis.</title>
        <authorList>
            <person name="Cunha F."/>
            <person name="Jeon S.J."/>
            <person name="Kutzer P."/>
            <person name="Galvao K.N."/>
        </authorList>
    </citation>
    <scope>NUCLEOTIDE SEQUENCE [LARGE SCALE GENOMIC DNA]</scope>
    <source>
        <strain evidence="7 8">KG-37</strain>
    </source>
</reference>
<evidence type="ECO:0000256" key="2">
    <source>
        <dbReference type="ARBA" id="ARBA00022475"/>
    </source>
</evidence>
<organism evidence="7 8">
    <name type="scientific">Helcococcus ovis</name>
    <dbReference type="NCBI Taxonomy" id="72026"/>
    <lineage>
        <taxon>Bacteria</taxon>
        <taxon>Bacillati</taxon>
        <taxon>Bacillota</taxon>
        <taxon>Tissierellia</taxon>
        <taxon>Tissierellales</taxon>
        <taxon>Peptoniphilaceae</taxon>
        <taxon>Helcococcus</taxon>
    </lineage>
</organism>
<evidence type="ECO:0000256" key="5">
    <source>
        <dbReference type="ARBA" id="ARBA00023136"/>
    </source>
</evidence>
<keyword evidence="3 6" id="KW-0812">Transmembrane</keyword>
<dbReference type="GeneID" id="97030367"/>
<feature type="transmembrane region" description="Helical" evidence="6">
    <location>
        <begin position="91"/>
        <end position="110"/>
    </location>
</feature>
<feature type="transmembrane region" description="Helical" evidence="6">
    <location>
        <begin position="399"/>
        <end position="417"/>
    </location>
</feature>
<keyword evidence="4 6" id="KW-1133">Transmembrane helix</keyword>
<feature type="transmembrane region" description="Helical" evidence="6">
    <location>
        <begin position="46"/>
        <end position="70"/>
    </location>
</feature>
<name>A0A4R9C4A0_9FIRM</name>
<gene>
    <name evidence="7" type="ORF">EQF91_03145</name>
</gene>
<feature type="transmembrane region" description="Helical" evidence="6">
    <location>
        <begin position="309"/>
        <end position="333"/>
    </location>
</feature>
<feature type="transmembrane region" description="Helical" evidence="6">
    <location>
        <begin position="376"/>
        <end position="393"/>
    </location>
</feature>
<proteinExistence type="predicted"/>
<feature type="transmembrane region" description="Helical" evidence="6">
    <location>
        <begin position="122"/>
        <end position="142"/>
    </location>
</feature>
<comment type="subcellular location">
    <subcellularLocation>
        <location evidence="1">Cell membrane</location>
        <topology evidence="1">Multi-pass membrane protein</topology>
    </subcellularLocation>
</comment>
<sequence length="510" mass="59267">MSRTKNVLRNSAWGIIYRLVTMVGPFLIKTIIIHQLGIQYNGLNGLFTSILTVLNLTNLGFSSSLVYMMYKAVADDDKEALSAMLNYFKKVHRIVGSIILIMGLALLPFLNLFVKGEVPSDLNLHILFVIFLLEVVFDYILFSYNTSLFTAYQREDITLKIQTVRYIFQYIIQALILVVFKNYYLYAIFLPIMVILNSIGYQIKARKEYPDIICRGLLSARDKQQVYQKVFTLFGHNLGNTFLVSVDSIIISAYLGLTSLSIYSNYNYVQTAVNGLIQVFSGGSLSAIGNKLITDTRESNYKFFLIMHYIWLGLVGISTAFMLCLFQPFIVVWAGQKYLLTNFEMYFVVLYFYAWVFRVMTLTYRNAAGLWTKDWLKPYIGMIINVVGSIWMIQATQSIIGVLVPTIFVFFFIYFPWEAYVVIKYKFNTKGIEFFSKIVYLIFVTLIGCLLSYYISINLFYVNNFRSFVLRFFIVLLVFPIIWILTTFRMSEFKYIIQRIMIFVKSKLLK</sequence>
<dbReference type="OrthoDB" id="8609648at2"/>
<evidence type="ECO:0000256" key="3">
    <source>
        <dbReference type="ARBA" id="ARBA00022692"/>
    </source>
</evidence>
<dbReference type="InterPro" id="IPR002797">
    <property type="entry name" value="Polysacc_synth"/>
</dbReference>
<accession>A0A4R9C4A0</accession>
<dbReference type="RefSeq" id="WP_134711452.1">
    <property type="nucleotide sequence ID" value="NZ_CP119081.1"/>
</dbReference>
<evidence type="ECO:0000256" key="1">
    <source>
        <dbReference type="ARBA" id="ARBA00004651"/>
    </source>
</evidence>
<comment type="caution">
    <text evidence="7">The sequence shown here is derived from an EMBL/GenBank/DDBJ whole genome shotgun (WGS) entry which is preliminary data.</text>
</comment>
<keyword evidence="8" id="KW-1185">Reference proteome</keyword>
<feature type="transmembrane region" description="Helical" evidence="6">
    <location>
        <begin position="438"/>
        <end position="462"/>
    </location>
</feature>
<keyword evidence="5 6" id="KW-0472">Membrane</keyword>
<dbReference type="Pfam" id="PF01943">
    <property type="entry name" value="Polysacc_synt"/>
    <property type="match status" value="1"/>
</dbReference>
<dbReference type="InterPro" id="IPR050833">
    <property type="entry name" value="Poly_Biosynth_Transport"/>
</dbReference>
<evidence type="ECO:0000256" key="4">
    <source>
        <dbReference type="ARBA" id="ARBA00022989"/>
    </source>
</evidence>
<feature type="transmembrane region" description="Helical" evidence="6">
    <location>
        <begin position="12"/>
        <end position="34"/>
    </location>
</feature>
<dbReference type="GO" id="GO:0005886">
    <property type="term" value="C:plasma membrane"/>
    <property type="evidence" value="ECO:0007669"/>
    <property type="project" value="UniProtKB-SubCell"/>
</dbReference>
<feature type="transmembrane region" description="Helical" evidence="6">
    <location>
        <begin position="163"/>
        <end position="180"/>
    </location>
</feature>
<evidence type="ECO:0000256" key="6">
    <source>
        <dbReference type="SAM" id="Phobius"/>
    </source>
</evidence>